<dbReference type="Gene3D" id="3.30.40.10">
    <property type="entry name" value="Zinc/RING finger domain, C3HC4 (zinc finger)"/>
    <property type="match status" value="1"/>
</dbReference>
<dbReference type="InterPro" id="IPR001841">
    <property type="entry name" value="Znf_RING"/>
</dbReference>
<evidence type="ECO:0000313" key="5">
    <source>
        <dbReference type="Proteomes" id="UP000008141"/>
    </source>
</evidence>
<feature type="region of interest" description="Disordered" evidence="2">
    <location>
        <begin position="47"/>
        <end position="111"/>
    </location>
</feature>
<dbReference type="Pfam" id="PF13920">
    <property type="entry name" value="zf-C3HC4_3"/>
    <property type="match status" value="1"/>
</dbReference>
<evidence type="ECO:0000313" key="4">
    <source>
        <dbReference type="EMBL" id="EFN55253.1"/>
    </source>
</evidence>
<dbReference type="EMBL" id="GL433845">
    <property type="protein sequence ID" value="EFN55253.1"/>
    <property type="molecule type" value="Genomic_DNA"/>
</dbReference>
<dbReference type="KEGG" id="cvr:CHLNCDRAFT_134586"/>
<gene>
    <name evidence="4" type="ORF">CHLNCDRAFT_134586</name>
</gene>
<proteinExistence type="predicted"/>
<keyword evidence="1" id="KW-0479">Metal-binding</keyword>
<protein>
    <recommendedName>
        <fullName evidence="3">RING-type domain-containing protein</fullName>
    </recommendedName>
</protein>
<feature type="region of interest" description="Disordered" evidence="2">
    <location>
        <begin position="135"/>
        <end position="159"/>
    </location>
</feature>
<dbReference type="PROSITE" id="PS50089">
    <property type="entry name" value="ZF_RING_2"/>
    <property type="match status" value="1"/>
</dbReference>
<dbReference type="GeneID" id="17354845"/>
<dbReference type="OrthoDB" id="3045089at2759"/>
<organism evidence="5">
    <name type="scientific">Chlorella variabilis</name>
    <name type="common">Green alga</name>
    <dbReference type="NCBI Taxonomy" id="554065"/>
    <lineage>
        <taxon>Eukaryota</taxon>
        <taxon>Viridiplantae</taxon>
        <taxon>Chlorophyta</taxon>
        <taxon>core chlorophytes</taxon>
        <taxon>Trebouxiophyceae</taxon>
        <taxon>Chlorellales</taxon>
        <taxon>Chlorellaceae</taxon>
        <taxon>Chlorella clade</taxon>
        <taxon>Chlorella</taxon>
    </lineage>
</organism>
<dbReference type="Proteomes" id="UP000008141">
    <property type="component" value="Unassembled WGS sequence"/>
</dbReference>
<accession>E1ZG92</accession>
<sequence length="224" mass="22854">MLRLLAEVGADLALPTREGCKTAAQLAEERRHPGAVQLLKQLGHQRGGKVPAMAATGDTRSCVSSAPACSRPKQIKKRGGPGGWDAGGSNKGTAGSTAAQAEAQPGQDEGGSLEALAEARAAVAAARAAATQQHAALDASAAEPRAPQLAAAPGTAGSDGGHRECRLCMEPAAQLEALVPCGHCITCQPCTKRLLAQPTQKRVCPLCRAQISASVPDTFKIYHG</sequence>
<dbReference type="SUPFAM" id="SSF57850">
    <property type="entry name" value="RING/U-box"/>
    <property type="match status" value="1"/>
</dbReference>
<dbReference type="InterPro" id="IPR013083">
    <property type="entry name" value="Znf_RING/FYVE/PHD"/>
</dbReference>
<evidence type="ECO:0000259" key="3">
    <source>
        <dbReference type="PROSITE" id="PS50089"/>
    </source>
</evidence>
<dbReference type="InParanoid" id="E1ZG92"/>
<keyword evidence="1" id="KW-0862">Zinc</keyword>
<keyword evidence="1" id="KW-0863">Zinc-finger</keyword>
<name>E1ZG92_CHLVA</name>
<feature type="compositionally biased region" description="Low complexity" evidence="2">
    <location>
        <begin position="135"/>
        <end position="153"/>
    </location>
</feature>
<evidence type="ECO:0000256" key="1">
    <source>
        <dbReference type="PROSITE-ProRule" id="PRU00175"/>
    </source>
</evidence>
<evidence type="ECO:0000256" key="2">
    <source>
        <dbReference type="SAM" id="MobiDB-lite"/>
    </source>
</evidence>
<keyword evidence="5" id="KW-1185">Reference proteome</keyword>
<feature type="domain" description="RING-type" evidence="3">
    <location>
        <begin position="165"/>
        <end position="208"/>
    </location>
</feature>
<dbReference type="AlphaFoldDB" id="E1ZG92"/>
<dbReference type="GO" id="GO:0008270">
    <property type="term" value="F:zinc ion binding"/>
    <property type="evidence" value="ECO:0007669"/>
    <property type="project" value="UniProtKB-KW"/>
</dbReference>
<reference evidence="4 5" key="1">
    <citation type="journal article" date="2010" name="Plant Cell">
        <title>The Chlorella variabilis NC64A genome reveals adaptation to photosymbiosis, coevolution with viruses, and cryptic sex.</title>
        <authorList>
            <person name="Blanc G."/>
            <person name="Duncan G."/>
            <person name="Agarkova I."/>
            <person name="Borodovsky M."/>
            <person name="Gurnon J."/>
            <person name="Kuo A."/>
            <person name="Lindquist E."/>
            <person name="Lucas S."/>
            <person name="Pangilinan J."/>
            <person name="Polle J."/>
            <person name="Salamov A."/>
            <person name="Terry A."/>
            <person name="Yamada T."/>
            <person name="Dunigan D.D."/>
            <person name="Grigoriev I.V."/>
            <person name="Claverie J.M."/>
            <person name="Van Etten J.L."/>
        </authorList>
    </citation>
    <scope>NUCLEOTIDE SEQUENCE [LARGE SCALE GENOMIC DNA]</scope>
    <source>
        <strain evidence="4 5">NC64A</strain>
    </source>
</reference>
<feature type="compositionally biased region" description="Gly residues" evidence="2">
    <location>
        <begin position="80"/>
        <end position="90"/>
    </location>
</feature>
<dbReference type="RefSeq" id="XP_005847355.1">
    <property type="nucleotide sequence ID" value="XM_005847293.1"/>
</dbReference>